<proteinExistence type="predicted"/>
<dbReference type="EMBL" id="JAAGNC010000081">
    <property type="protein sequence ID" value="NEC57031.1"/>
    <property type="molecule type" value="Genomic_DNA"/>
</dbReference>
<name>A0ABX0BNT2_9PSEU</name>
<evidence type="ECO:0000313" key="1">
    <source>
        <dbReference type="EMBL" id="NEC57031.1"/>
    </source>
</evidence>
<evidence type="ECO:0000313" key="2">
    <source>
        <dbReference type="Proteomes" id="UP000470404"/>
    </source>
</evidence>
<accession>A0ABX0BNT2</accession>
<sequence>MHRTDVLRTAGATIVHVDAKADGTSSEGRVETDDGACTTSFGRTSDRSVFRGLARSVTCAMMCR</sequence>
<organism evidence="1 2">
    <name type="scientific">Amycolatopsis rubida</name>
    <dbReference type="NCBI Taxonomy" id="112413"/>
    <lineage>
        <taxon>Bacteria</taxon>
        <taxon>Bacillati</taxon>
        <taxon>Actinomycetota</taxon>
        <taxon>Actinomycetes</taxon>
        <taxon>Pseudonocardiales</taxon>
        <taxon>Pseudonocardiaceae</taxon>
        <taxon>Amycolatopsis</taxon>
    </lineage>
</organism>
<keyword evidence="2" id="KW-1185">Reference proteome</keyword>
<dbReference type="RefSeq" id="WP_161269449.1">
    <property type="nucleotide sequence ID" value="NZ_JAAGNC010000081.1"/>
</dbReference>
<protein>
    <submittedName>
        <fullName evidence="1">Uncharacterized protein</fullName>
    </submittedName>
</protein>
<gene>
    <name evidence="1" type="ORF">G3I59_15915</name>
</gene>
<reference evidence="1 2" key="1">
    <citation type="submission" date="2020-01" db="EMBL/GenBank/DDBJ databases">
        <title>Insect and environment-associated Actinomycetes.</title>
        <authorList>
            <person name="Currrie C."/>
            <person name="Chevrette M."/>
            <person name="Carlson C."/>
            <person name="Stubbendieck R."/>
            <person name="Wendt-Pienkowski E."/>
        </authorList>
    </citation>
    <scope>NUCLEOTIDE SEQUENCE [LARGE SCALE GENOMIC DNA]</scope>
    <source>
        <strain evidence="1 2">SID8386</strain>
    </source>
</reference>
<dbReference type="Proteomes" id="UP000470404">
    <property type="component" value="Unassembled WGS sequence"/>
</dbReference>
<comment type="caution">
    <text evidence="1">The sequence shown here is derived from an EMBL/GenBank/DDBJ whole genome shotgun (WGS) entry which is preliminary data.</text>
</comment>